<keyword evidence="4 6" id="KW-0472">Membrane</keyword>
<comment type="subcellular location">
    <subcellularLocation>
        <location evidence="1">Membrane</location>
        <topology evidence="1">Multi-pass membrane protein</topology>
    </subcellularLocation>
</comment>
<organism evidence="7 8">
    <name type="scientific">Linnemannia exigua</name>
    <dbReference type="NCBI Taxonomy" id="604196"/>
    <lineage>
        <taxon>Eukaryota</taxon>
        <taxon>Fungi</taxon>
        <taxon>Fungi incertae sedis</taxon>
        <taxon>Mucoromycota</taxon>
        <taxon>Mortierellomycotina</taxon>
        <taxon>Mortierellomycetes</taxon>
        <taxon>Mortierellales</taxon>
        <taxon>Mortierellaceae</taxon>
        <taxon>Linnemannia</taxon>
    </lineage>
</organism>
<dbReference type="PROSITE" id="PS00107">
    <property type="entry name" value="PROTEIN_KINASE_ATP"/>
    <property type="match status" value="1"/>
</dbReference>
<evidence type="ECO:0000256" key="3">
    <source>
        <dbReference type="ARBA" id="ARBA00022989"/>
    </source>
</evidence>
<evidence type="ECO:0000256" key="4">
    <source>
        <dbReference type="ARBA" id="ARBA00023136"/>
    </source>
</evidence>
<sequence>MWFAGFIIVPFGALLFAWGAEKHLSIIALIAGFAIYNFGMDQIMSAGSAYVNATPGQGSSATASAKLLRMVFACISPLTAQIIVDTIGYGNYGVIMAAINVFCIAVFCVVKLKGAEMRAAVKLEQTKNK</sequence>
<dbReference type="PANTHER" id="PTHR23502:SF5">
    <property type="entry name" value="QUINIDINE RESISTANCE PROTEIN 3"/>
    <property type="match status" value="1"/>
</dbReference>
<name>A0AAD4D8W7_9FUNG</name>
<dbReference type="InterPro" id="IPR036259">
    <property type="entry name" value="MFS_trans_sf"/>
</dbReference>
<dbReference type="PANTHER" id="PTHR23502">
    <property type="entry name" value="MAJOR FACILITATOR SUPERFAMILY"/>
    <property type="match status" value="1"/>
</dbReference>
<gene>
    <name evidence="7" type="ORF">BGZ95_012114</name>
</gene>
<dbReference type="Proteomes" id="UP001194580">
    <property type="component" value="Unassembled WGS sequence"/>
</dbReference>
<accession>A0AAD4D8W7</accession>
<dbReference type="GO" id="GO:0005524">
    <property type="term" value="F:ATP binding"/>
    <property type="evidence" value="ECO:0007669"/>
    <property type="project" value="UniProtKB-UniRule"/>
</dbReference>
<evidence type="ECO:0000256" key="5">
    <source>
        <dbReference type="PROSITE-ProRule" id="PRU10141"/>
    </source>
</evidence>
<evidence type="ECO:0000313" key="8">
    <source>
        <dbReference type="Proteomes" id="UP001194580"/>
    </source>
</evidence>
<keyword evidence="8" id="KW-1185">Reference proteome</keyword>
<feature type="transmembrane region" description="Helical" evidence="6">
    <location>
        <begin position="29"/>
        <end position="51"/>
    </location>
</feature>
<dbReference type="InterPro" id="IPR017441">
    <property type="entry name" value="Protein_kinase_ATP_BS"/>
</dbReference>
<keyword evidence="2 6" id="KW-0812">Transmembrane</keyword>
<feature type="transmembrane region" description="Helical" evidence="6">
    <location>
        <begin position="63"/>
        <end position="83"/>
    </location>
</feature>
<reference evidence="7" key="1">
    <citation type="journal article" date="2020" name="Fungal Divers.">
        <title>Resolving the Mortierellaceae phylogeny through synthesis of multi-gene phylogenetics and phylogenomics.</title>
        <authorList>
            <person name="Vandepol N."/>
            <person name="Liber J."/>
            <person name="Desiro A."/>
            <person name="Na H."/>
            <person name="Kennedy M."/>
            <person name="Barry K."/>
            <person name="Grigoriev I.V."/>
            <person name="Miller A.N."/>
            <person name="O'Donnell K."/>
            <person name="Stajich J.E."/>
            <person name="Bonito G."/>
        </authorList>
    </citation>
    <scope>NUCLEOTIDE SEQUENCE</scope>
    <source>
        <strain evidence="7">NRRL 28262</strain>
    </source>
</reference>
<evidence type="ECO:0000256" key="2">
    <source>
        <dbReference type="ARBA" id="ARBA00022692"/>
    </source>
</evidence>
<evidence type="ECO:0000256" key="6">
    <source>
        <dbReference type="SAM" id="Phobius"/>
    </source>
</evidence>
<keyword evidence="3 6" id="KW-1133">Transmembrane helix</keyword>
<feature type="binding site" evidence="5">
    <location>
        <position position="111"/>
    </location>
    <ligand>
        <name>ATP</name>
        <dbReference type="ChEBI" id="CHEBI:30616"/>
    </ligand>
</feature>
<evidence type="ECO:0000256" key="1">
    <source>
        <dbReference type="ARBA" id="ARBA00004141"/>
    </source>
</evidence>
<feature type="transmembrane region" description="Helical" evidence="6">
    <location>
        <begin position="89"/>
        <end position="110"/>
    </location>
</feature>
<protein>
    <submittedName>
        <fullName evidence="7">Uncharacterized protein</fullName>
    </submittedName>
</protein>
<dbReference type="SUPFAM" id="SSF103473">
    <property type="entry name" value="MFS general substrate transporter"/>
    <property type="match status" value="1"/>
</dbReference>
<keyword evidence="5" id="KW-0547">Nucleotide-binding</keyword>
<evidence type="ECO:0000313" key="7">
    <source>
        <dbReference type="EMBL" id="KAG0272142.1"/>
    </source>
</evidence>
<dbReference type="GO" id="GO:0022857">
    <property type="term" value="F:transmembrane transporter activity"/>
    <property type="evidence" value="ECO:0007669"/>
    <property type="project" value="TreeGrafter"/>
</dbReference>
<dbReference type="AlphaFoldDB" id="A0AAD4D8W7"/>
<dbReference type="GO" id="GO:0005886">
    <property type="term" value="C:plasma membrane"/>
    <property type="evidence" value="ECO:0007669"/>
    <property type="project" value="TreeGrafter"/>
</dbReference>
<dbReference type="EMBL" id="JAAAIL010000986">
    <property type="protein sequence ID" value="KAG0272142.1"/>
    <property type="molecule type" value="Genomic_DNA"/>
</dbReference>
<keyword evidence="5" id="KW-0067">ATP-binding</keyword>
<proteinExistence type="predicted"/>
<comment type="caution">
    <text evidence="7">The sequence shown here is derived from an EMBL/GenBank/DDBJ whole genome shotgun (WGS) entry which is preliminary data.</text>
</comment>